<evidence type="ECO:0000256" key="1">
    <source>
        <dbReference type="ARBA" id="ARBA00004651"/>
    </source>
</evidence>
<feature type="domain" description="Cation efflux protein cytoplasmic" evidence="11">
    <location>
        <begin position="210"/>
        <end position="286"/>
    </location>
</feature>
<keyword evidence="7 9" id="KW-0472">Membrane</keyword>
<dbReference type="FunFam" id="3.30.70.1350:FF:000002">
    <property type="entry name" value="Ferrous-iron efflux pump FieF"/>
    <property type="match status" value="1"/>
</dbReference>
<gene>
    <name evidence="12" type="ORF">HMH01_15560</name>
</gene>
<dbReference type="GO" id="GO:0015093">
    <property type="term" value="F:ferrous iron transmembrane transporter activity"/>
    <property type="evidence" value="ECO:0007669"/>
    <property type="project" value="TreeGrafter"/>
</dbReference>
<dbReference type="PANTHER" id="PTHR43840:SF15">
    <property type="entry name" value="MITOCHONDRIAL METAL TRANSPORTER 1-RELATED"/>
    <property type="match status" value="1"/>
</dbReference>
<evidence type="ECO:0000313" key="12">
    <source>
        <dbReference type="EMBL" id="NNU81854.1"/>
    </source>
</evidence>
<organism evidence="12 13">
    <name type="scientific">Halovulum dunhuangense</name>
    <dbReference type="NCBI Taxonomy" id="1505036"/>
    <lineage>
        <taxon>Bacteria</taxon>
        <taxon>Pseudomonadati</taxon>
        <taxon>Pseudomonadota</taxon>
        <taxon>Alphaproteobacteria</taxon>
        <taxon>Rhodobacterales</taxon>
        <taxon>Paracoccaceae</taxon>
        <taxon>Halovulum</taxon>
    </lineage>
</organism>
<dbReference type="Pfam" id="PF16916">
    <property type="entry name" value="ZT_dimer"/>
    <property type="match status" value="1"/>
</dbReference>
<reference evidence="12 13" key="1">
    <citation type="submission" date="2020-05" db="EMBL/GenBank/DDBJ databases">
        <title>Gimesia benthica sp. nov., a novel planctomycete isolated from a deep-sea water sample of the Northwest Indian Ocean.</title>
        <authorList>
            <person name="Wang J."/>
            <person name="Ruan C."/>
            <person name="Song L."/>
            <person name="Zhu Y."/>
            <person name="Li A."/>
            <person name="Zheng X."/>
            <person name="Wang L."/>
            <person name="Lu Z."/>
            <person name="Huang Y."/>
            <person name="Du W."/>
            <person name="Zhou Y."/>
            <person name="Huang L."/>
            <person name="Dai X."/>
        </authorList>
    </citation>
    <scope>NUCLEOTIDE SEQUENCE [LARGE SCALE GENOMIC DNA]</scope>
    <source>
        <strain evidence="12 13">YYQ-30</strain>
    </source>
</reference>
<feature type="transmembrane region" description="Helical" evidence="9">
    <location>
        <begin position="116"/>
        <end position="136"/>
    </location>
</feature>
<keyword evidence="4" id="KW-1003">Cell membrane</keyword>
<dbReference type="PANTHER" id="PTHR43840">
    <property type="entry name" value="MITOCHONDRIAL METAL TRANSPORTER 1-RELATED"/>
    <property type="match status" value="1"/>
</dbReference>
<evidence type="ECO:0000256" key="2">
    <source>
        <dbReference type="ARBA" id="ARBA00008114"/>
    </source>
</evidence>
<dbReference type="InterPro" id="IPR058533">
    <property type="entry name" value="Cation_efflux_TM"/>
</dbReference>
<evidence type="ECO:0000259" key="10">
    <source>
        <dbReference type="Pfam" id="PF01545"/>
    </source>
</evidence>
<evidence type="ECO:0000256" key="8">
    <source>
        <dbReference type="ARBA" id="ARBA00068882"/>
    </source>
</evidence>
<accession>A0A849L6T5</accession>
<dbReference type="GO" id="GO:0005886">
    <property type="term" value="C:plasma membrane"/>
    <property type="evidence" value="ECO:0007669"/>
    <property type="project" value="UniProtKB-SubCell"/>
</dbReference>
<feature type="transmembrane region" description="Helical" evidence="9">
    <location>
        <begin position="156"/>
        <end position="177"/>
    </location>
</feature>
<comment type="subcellular location">
    <subcellularLocation>
        <location evidence="1">Cell membrane</location>
        <topology evidence="1">Multi-pass membrane protein</topology>
    </subcellularLocation>
</comment>
<evidence type="ECO:0000256" key="9">
    <source>
        <dbReference type="SAM" id="Phobius"/>
    </source>
</evidence>
<feature type="transmembrane region" description="Helical" evidence="9">
    <location>
        <begin position="37"/>
        <end position="58"/>
    </location>
</feature>
<keyword evidence="5 9" id="KW-0812">Transmembrane</keyword>
<proteinExistence type="inferred from homology"/>
<dbReference type="Gene3D" id="1.20.1510.10">
    <property type="entry name" value="Cation efflux protein transmembrane domain"/>
    <property type="match status" value="1"/>
</dbReference>
<feature type="domain" description="Cation efflux protein transmembrane" evidence="10">
    <location>
        <begin position="14"/>
        <end position="205"/>
    </location>
</feature>
<keyword evidence="13" id="KW-1185">Reference proteome</keyword>
<comment type="similarity">
    <text evidence="2">Belongs to the cation diffusion facilitator (CDF) transporter (TC 2.A.4) family.</text>
</comment>
<dbReference type="Gene3D" id="3.30.70.1350">
    <property type="entry name" value="Cation efflux protein, cytoplasmic domain"/>
    <property type="match status" value="1"/>
</dbReference>
<dbReference type="SUPFAM" id="SSF160240">
    <property type="entry name" value="Cation efflux protein cytoplasmic domain-like"/>
    <property type="match status" value="1"/>
</dbReference>
<evidence type="ECO:0000256" key="7">
    <source>
        <dbReference type="ARBA" id="ARBA00023136"/>
    </source>
</evidence>
<evidence type="ECO:0000256" key="4">
    <source>
        <dbReference type="ARBA" id="ARBA00022475"/>
    </source>
</evidence>
<name>A0A849L6T5_9RHOB</name>
<evidence type="ECO:0000256" key="3">
    <source>
        <dbReference type="ARBA" id="ARBA00022448"/>
    </source>
</evidence>
<evidence type="ECO:0000256" key="5">
    <source>
        <dbReference type="ARBA" id="ARBA00022692"/>
    </source>
</evidence>
<dbReference type="EMBL" id="JABFBC010000003">
    <property type="protein sequence ID" value="NNU81854.1"/>
    <property type="molecule type" value="Genomic_DNA"/>
</dbReference>
<keyword evidence="6 9" id="KW-1133">Transmembrane helix</keyword>
<comment type="caution">
    <text evidence="12">The sequence shown here is derived from an EMBL/GenBank/DDBJ whole genome shotgun (WGS) entry which is preliminary data.</text>
</comment>
<dbReference type="GO" id="GO:0015086">
    <property type="term" value="F:cadmium ion transmembrane transporter activity"/>
    <property type="evidence" value="ECO:0007669"/>
    <property type="project" value="TreeGrafter"/>
</dbReference>
<keyword evidence="3" id="KW-0813">Transport</keyword>
<dbReference type="InterPro" id="IPR002524">
    <property type="entry name" value="Cation_efflux"/>
</dbReference>
<dbReference type="InterPro" id="IPR036837">
    <property type="entry name" value="Cation_efflux_CTD_sf"/>
</dbReference>
<evidence type="ECO:0000256" key="6">
    <source>
        <dbReference type="ARBA" id="ARBA00022989"/>
    </source>
</evidence>
<protein>
    <recommendedName>
        <fullName evidence="8">Protein p34</fullName>
    </recommendedName>
</protein>
<dbReference type="NCBIfam" id="TIGR01297">
    <property type="entry name" value="CDF"/>
    <property type="match status" value="1"/>
</dbReference>
<dbReference type="InterPro" id="IPR027469">
    <property type="entry name" value="Cation_efflux_TMD_sf"/>
</dbReference>
<dbReference type="InterPro" id="IPR027470">
    <property type="entry name" value="Cation_efflux_CTD"/>
</dbReference>
<evidence type="ECO:0000313" key="13">
    <source>
        <dbReference type="Proteomes" id="UP000572377"/>
    </source>
</evidence>
<dbReference type="RefSeq" id="WP_171326712.1">
    <property type="nucleotide sequence ID" value="NZ_JABFBC010000003.1"/>
</dbReference>
<sequence length="301" mass="31701">MPTASRALKFAFGSILVALAVMGLKFLAWALTGSVALYSDALESVVNLVSASVALWAVHYASRPADHNHPFGHHKAEYFSAVFVGVMIVVAALFIVREALAGLADPQPIDQPLLGMAINAGAAVVNAAWALTLIRFGRAERSPALVADGKHIMADVMTSVGVLVGLLLVLVTGLYAFDSILALIVGVNVLWEGWKVIAGSVGGLMDVAVDPAEAARIRAVIRDSAGGAIEVHDLKTRHAGPATFIEFHLVVDGDMTVTESHGICDRLEAALAREMPGARVTIHVEPAHKQKGEEGRALTLD</sequence>
<feature type="transmembrane region" description="Helical" evidence="9">
    <location>
        <begin position="78"/>
        <end position="96"/>
    </location>
</feature>
<dbReference type="InterPro" id="IPR050291">
    <property type="entry name" value="CDF_Transporter"/>
</dbReference>
<dbReference type="GO" id="GO:0006882">
    <property type="term" value="P:intracellular zinc ion homeostasis"/>
    <property type="evidence" value="ECO:0007669"/>
    <property type="project" value="TreeGrafter"/>
</dbReference>
<evidence type="ECO:0000259" key="11">
    <source>
        <dbReference type="Pfam" id="PF16916"/>
    </source>
</evidence>
<dbReference type="Pfam" id="PF01545">
    <property type="entry name" value="Cation_efflux"/>
    <property type="match status" value="1"/>
</dbReference>
<dbReference type="SUPFAM" id="SSF161111">
    <property type="entry name" value="Cation efflux protein transmembrane domain-like"/>
    <property type="match status" value="1"/>
</dbReference>
<dbReference type="AlphaFoldDB" id="A0A849L6T5"/>
<feature type="transmembrane region" description="Helical" evidence="9">
    <location>
        <begin position="7"/>
        <end position="31"/>
    </location>
</feature>
<dbReference type="Proteomes" id="UP000572377">
    <property type="component" value="Unassembled WGS sequence"/>
</dbReference>
<dbReference type="GO" id="GO:0015341">
    <property type="term" value="F:zinc efflux antiporter activity"/>
    <property type="evidence" value="ECO:0007669"/>
    <property type="project" value="TreeGrafter"/>
</dbReference>